<dbReference type="STRING" id="655015.B1812_21365"/>
<feature type="site" description="Important for catalytic activity" evidence="5">
    <location>
        <position position="218"/>
    </location>
</feature>
<name>A0A1W6N005_9HYPH</name>
<sequence>MTDFIEGLPKAELHLHIEGTIEPETLFRLAARNAVDLRYDSVESLRAAYDFGNLQDFLDLYYQGMAVLQTEEDFYDVTWAYLEKAHAQNVLHAEIFFDPQGHTSRGVAFETAFEGVWRALEDGRERLGVSSRLIPCFLRDRDADEAKAALEQALHYRDRLIAVGLDSAERGNPPVKFKEVFDRARDAGLLTVAHAGEEGPADYVRQALDVLRVARVDHGNHAADDPALMERLARERVPLTMCPLSNLRLQVVADLRNHPLRRMLDNGLLVTVNSDDPAYFGGYINENYRAVQKALGLSNDELARIARNSFHAAFLPEEEKRALTRRVDEHQAHWVE</sequence>
<feature type="binding site" evidence="5">
    <location>
        <position position="16"/>
    </location>
    <ligand>
        <name>Zn(2+)</name>
        <dbReference type="ChEBI" id="CHEBI:29105"/>
        <note>catalytic</note>
    </ligand>
</feature>
<feature type="binding site" evidence="5">
    <location>
        <position position="276"/>
    </location>
    <ligand>
        <name>substrate</name>
    </ligand>
</feature>
<dbReference type="InterPro" id="IPR032466">
    <property type="entry name" value="Metal_Hydrolase"/>
</dbReference>
<proteinExistence type="inferred from homology"/>
<dbReference type="GO" id="GO:0005829">
    <property type="term" value="C:cytosol"/>
    <property type="evidence" value="ECO:0007669"/>
    <property type="project" value="TreeGrafter"/>
</dbReference>
<gene>
    <name evidence="7" type="ORF">B1812_21365</name>
</gene>
<evidence type="ECO:0000313" key="8">
    <source>
        <dbReference type="Proteomes" id="UP000193978"/>
    </source>
</evidence>
<evidence type="ECO:0000256" key="2">
    <source>
        <dbReference type="ARBA" id="ARBA00022801"/>
    </source>
</evidence>
<feature type="binding site" evidence="5">
    <location>
        <position position="275"/>
    </location>
    <ligand>
        <name>Zn(2+)</name>
        <dbReference type="ChEBI" id="CHEBI:29105"/>
        <note>catalytic</note>
    </ligand>
</feature>
<evidence type="ECO:0000256" key="4">
    <source>
        <dbReference type="ARBA" id="ARBA00023080"/>
    </source>
</evidence>
<accession>A0A1W6N005</accession>
<organism evidence="7 8">
    <name type="scientific">Methylocystis bryophila</name>
    <dbReference type="NCBI Taxonomy" id="655015"/>
    <lineage>
        <taxon>Bacteria</taxon>
        <taxon>Pseudomonadati</taxon>
        <taxon>Pseudomonadota</taxon>
        <taxon>Alphaproteobacteria</taxon>
        <taxon>Hyphomicrobiales</taxon>
        <taxon>Methylocystaceae</taxon>
        <taxon>Methylocystis</taxon>
    </lineage>
</organism>
<dbReference type="InterPro" id="IPR006330">
    <property type="entry name" value="Ado/ade_deaminase"/>
</dbReference>
<evidence type="ECO:0000256" key="1">
    <source>
        <dbReference type="ARBA" id="ARBA00022723"/>
    </source>
</evidence>
<dbReference type="Proteomes" id="UP000193978">
    <property type="component" value="Chromosome"/>
</dbReference>
<feature type="active site" description="Proton donor" evidence="5">
    <location>
        <position position="197"/>
    </location>
</feature>
<dbReference type="NCBIfam" id="TIGR01430">
    <property type="entry name" value="aden_deam"/>
    <property type="match status" value="1"/>
</dbReference>
<feature type="domain" description="Adenosine deaminase" evidence="6">
    <location>
        <begin position="9"/>
        <end position="329"/>
    </location>
</feature>
<keyword evidence="4 5" id="KW-0546">Nucleotide metabolism</keyword>
<keyword evidence="2 5" id="KW-0378">Hydrolase</keyword>
<keyword evidence="1 5" id="KW-0479">Metal-binding</keyword>
<keyword evidence="8" id="KW-1185">Reference proteome</keyword>
<evidence type="ECO:0000256" key="5">
    <source>
        <dbReference type="HAMAP-Rule" id="MF_01962"/>
    </source>
</evidence>
<dbReference type="EC" id="3.5.4.2" evidence="5"/>
<comment type="cofactor">
    <cofactor evidence="5">
        <name>Zn(2+)</name>
        <dbReference type="ChEBI" id="CHEBI:29105"/>
    </cofactor>
    <text evidence="5">Binds 1 zinc ion per subunit.</text>
</comment>
<dbReference type="RefSeq" id="WP_085773361.1">
    <property type="nucleotide sequence ID" value="NZ_AP027149.1"/>
</dbReference>
<dbReference type="InterPro" id="IPR028892">
    <property type="entry name" value="ADE"/>
</dbReference>
<dbReference type="NCBIfam" id="NF006850">
    <property type="entry name" value="PRK09358.1-6"/>
    <property type="match status" value="1"/>
</dbReference>
<evidence type="ECO:0000313" key="7">
    <source>
        <dbReference type="EMBL" id="ARN83204.1"/>
    </source>
</evidence>
<comment type="catalytic activity">
    <reaction evidence="5">
        <text>adenine + H2O + H(+) = hypoxanthine + NH4(+)</text>
        <dbReference type="Rhea" id="RHEA:23688"/>
        <dbReference type="ChEBI" id="CHEBI:15377"/>
        <dbReference type="ChEBI" id="CHEBI:15378"/>
        <dbReference type="ChEBI" id="CHEBI:16708"/>
        <dbReference type="ChEBI" id="CHEBI:17368"/>
        <dbReference type="ChEBI" id="CHEBI:28938"/>
        <dbReference type="EC" id="3.5.4.2"/>
    </reaction>
</comment>
<evidence type="ECO:0000256" key="3">
    <source>
        <dbReference type="ARBA" id="ARBA00022833"/>
    </source>
</evidence>
<dbReference type="PANTHER" id="PTHR43114">
    <property type="entry name" value="ADENINE DEAMINASE"/>
    <property type="match status" value="1"/>
</dbReference>
<dbReference type="InterPro" id="IPR001365">
    <property type="entry name" value="A_deaminase_dom"/>
</dbReference>
<dbReference type="PANTHER" id="PTHR43114:SF6">
    <property type="entry name" value="ADENINE DEAMINASE"/>
    <property type="match status" value="1"/>
</dbReference>
<dbReference type="EMBL" id="CP019948">
    <property type="protein sequence ID" value="ARN83204.1"/>
    <property type="molecule type" value="Genomic_DNA"/>
</dbReference>
<dbReference type="GO" id="GO:0008270">
    <property type="term" value="F:zinc ion binding"/>
    <property type="evidence" value="ECO:0007669"/>
    <property type="project" value="UniProtKB-UniRule"/>
</dbReference>
<comment type="function">
    <text evidence="5">Catalyzes the hydrolytic deamination of adenine to hypoxanthine. Plays an important role in the purine salvage pathway and in nitrogen catabolism.</text>
</comment>
<dbReference type="Gene3D" id="3.20.20.140">
    <property type="entry name" value="Metal-dependent hydrolases"/>
    <property type="match status" value="1"/>
</dbReference>
<dbReference type="HAMAP" id="MF_01962">
    <property type="entry name" value="Adenine_deaminase"/>
    <property type="match status" value="1"/>
</dbReference>
<keyword evidence="3 5" id="KW-0862">Zinc</keyword>
<dbReference type="GO" id="GO:0000034">
    <property type="term" value="F:adenine deaminase activity"/>
    <property type="evidence" value="ECO:0007669"/>
    <property type="project" value="UniProtKB-UniRule"/>
</dbReference>
<evidence type="ECO:0000259" key="6">
    <source>
        <dbReference type="Pfam" id="PF00962"/>
    </source>
</evidence>
<reference evidence="7 8" key="1">
    <citation type="submission" date="2017-02" db="EMBL/GenBank/DDBJ databases">
        <authorList>
            <person name="Peterson S.W."/>
        </authorList>
    </citation>
    <scope>NUCLEOTIDE SEQUENCE [LARGE SCALE GENOMIC DNA]</scope>
    <source>
        <strain evidence="7 8">S285</strain>
    </source>
</reference>
<feature type="binding site" evidence="5">
    <location>
        <position position="14"/>
    </location>
    <ligand>
        <name>Zn(2+)</name>
        <dbReference type="ChEBI" id="CHEBI:29105"/>
        <note>catalytic</note>
    </ligand>
</feature>
<feature type="binding site" evidence="5">
    <location>
        <position position="194"/>
    </location>
    <ligand>
        <name>Zn(2+)</name>
        <dbReference type="ChEBI" id="CHEBI:29105"/>
        <note>catalytic</note>
    </ligand>
</feature>
<dbReference type="GO" id="GO:0009117">
    <property type="term" value="P:nucleotide metabolic process"/>
    <property type="evidence" value="ECO:0007669"/>
    <property type="project" value="UniProtKB-KW"/>
</dbReference>
<dbReference type="AlphaFoldDB" id="A0A1W6N005"/>
<dbReference type="SUPFAM" id="SSF51556">
    <property type="entry name" value="Metallo-dependent hydrolases"/>
    <property type="match status" value="1"/>
</dbReference>
<protein>
    <recommendedName>
        <fullName evidence="5">Adenine deaminase</fullName>
        <shortName evidence="5">ADE</shortName>
        <ecNumber evidence="5">3.5.4.2</ecNumber>
    </recommendedName>
    <alternativeName>
        <fullName evidence="5">Adenine aminohydrolase</fullName>
        <shortName evidence="5">AAH</shortName>
    </alternativeName>
</protein>
<dbReference type="KEGG" id="mbry:B1812_21365"/>
<dbReference type="CDD" id="cd01320">
    <property type="entry name" value="ADA"/>
    <property type="match status" value="1"/>
</dbReference>
<dbReference type="OrthoDB" id="105475at2"/>
<dbReference type="FunFam" id="3.20.20.140:FF:000039">
    <property type="entry name" value="Adenine deaminase"/>
    <property type="match status" value="1"/>
</dbReference>
<comment type="similarity">
    <text evidence="5">Belongs to the metallo-dependent hydrolases superfamily. Adenosine and AMP deaminases family. Adenine deaminase type 2 subfamily.</text>
</comment>
<dbReference type="GO" id="GO:0006146">
    <property type="term" value="P:adenine catabolic process"/>
    <property type="evidence" value="ECO:0007669"/>
    <property type="project" value="UniProtKB-UniRule"/>
</dbReference>
<dbReference type="Pfam" id="PF00962">
    <property type="entry name" value="A_deaminase"/>
    <property type="match status" value="1"/>
</dbReference>
<dbReference type="GO" id="GO:0043103">
    <property type="term" value="P:hypoxanthine salvage"/>
    <property type="evidence" value="ECO:0007669"/>
    <property type="project" value="UniProtKB-UniRule"/>
</dbReference>